<dbReference type="EMBL" id="FN648394">
    <property type="protein sequence ID" value="CBJ30810.1"/>
    <property type="molecule type" value="Genomic_DNA"/>
</dbReference>
<keyword evidence="12" id="KW-1185">Reference proteome</keyword>
<dbReference type="PANTHER" id="PTHR43112:SF3">
    <property type="entry name" value="FERREDOXIN-2, CHLOROPLASTIC"/>
    <property type="match status" value="1"/>
</dbReference>
<dbReference type="GO" id="GO:0051537">
    <property type="term" value="F:2 iron, 2 sulfur cluster binding"/>
    <property type="evidence" value="ECO:0007669"/>
    <property type="project" value="UniProtKB-KW"/>
</dbReference>
<gene>
    <name evidence="11" type="ORF">Esi_0216_0028</name>
</gene>
<dbReference type="InParanoid" id="D7FRL9"/>
<comment type="cofactor">
    <cofactor evidence="8">
        <name>[2Fe-2S] cluster</name>
        <dbReference type="ChEBI" id="CHEBI:190135"/>
    </cofactor>
</comment>
<evidence type="ECO:0000256" key="1">
    <source>
        <dbReference type="ARBA" id="ARBA00007874"/>
    </source>
</evidence>
<evidence type="ECO:0000313" key="11">
    <source>
        <dbReference type="EMBL" id="CBJ30810.1"/>
    </source>
</evidence>
<evidence type="ECO:0000256" key="4">
    <source>
        <dbReference type="ARBA" id="ARBA00022723"/>
    </source>
</evidence>
<dbReference type="Gene3D" id="3.10.20.30">
    <property type="match status" value="1"/>
</dbReference>
<evidence type="ECO:0000313" key="12">
    <source>
        <dbReference type="Proteomes" id="UP000002630"/>
    </source>
</evidence>
<keyword evidence="7" id="KW-0411">Iron-sulfur</keyword>
<comment type="similarity">
    <text evidence="1">Belongs to the 2Fe2S plant-type ferredoxin family.</text>
</comment>
<dbReference type="AlphaFoldDB" id="D7FRL9"/>
<evidence type="ECO:0000256" key="7">
    <source>
        <dbReference type="ARBA" id="ARBA00023014"/>
    </source>
</evidence>
<dbReference type="OrthoDB" id="200774at2759"/>
<protein>
    <submittedName>
        <fullName evidence="11">Ferredoxin</fullName>
    </submittedName>
</protein>
<feature type="region of interest" description="Disordered" evidence="9">
    <location>
        <begin position="160"/>
        <end position="189"/>
    </location>
</feature>
<evidence type="ECO:0000256" key="3">
    <source>
        <dbReference type="ARBA" id="ARBA00022714"/>
    </source>
</evidence>
<keyword evidence="6" id="KW-0408">Iron</keyword>
<organism evidence="11 12">
    <name type="scientific">Ectocarpus siliculosus</name>
    <name type="common">Brown alga</name>
    <name type="synonym">Conferva siliculosa</name>
    <dbReference type="NCBI Taxonomy" id="2880"/>
    <lineage>
        <taxon>Eukaryota</taxon>
        <taxon>Sar</taxon>
        <taxon>Stramenopiles</taxon>
        <taxon>Ochrophyta</taxon>
        <taxon>PX clade</taxon>
        <taxon>Phaeophyceae</taxon>
        <taxon>Ectocarpales</taxon>
        <taxon>Ectocarpaceae</taxon>
        <taxon>Ectocarpus</taxon>
    </lineage>
</organism>
<dbReference type="GO" id="GO:0046872">
    <property type="term" value="F:metal ion binding"/>
    <property type="evidence" value="ECO:0007669"/>
    <property type="project" value="UniProtKB-KW"/>
</dbReference>
<keyword evidence="5" id="KW-0249">Electron transport</keyword>
<dbReference type="PROSITE" id="PS51085">
    <property type="entry name" value="2FE2S_FER_2"/>
    <property type="match status" value="1"/>
</dbReference>
<reference evidence="11 12" key="1">
    <citation type="journal article" date="2010" name="Nature">
        <title>The Ectocarpus genome and the independent evolution of multicellularity in brown algae.</title>
        <authorList>
            <person name="Cock J.M."/>
            <person name="Sterck L."/>
            <person name="Rouze P."/>
            <person name="Scornet D."/>
            <person name="Allen A.E."/>
            <person name="Amoutzias G."/>
            <person name="Anthouard V."/>
            <person name="Artiguenave F."/>
            <person name="Aury J.M."/>
            <person name="Badger J.H."/>
            <person name="Beszteri B."/>
            <person name="Billiau K."/>
            <person name="Bonnet E."/>
            <person name="Bothwell J.H."/>
            <person name="Bowler C."/>
            <person name="Boyen C."/>
            <person name="Brownlee C."/>
            <person name="Carrano C.J."/>
            <person name="Charrier B."/>
            <person name="Cho G.Y."/>
            <person name="Coelho S.M."/>
            <person name="Collen J."/>
            <person name="Corre E."/>
            <person name="Da Silva C."/>
            <person name="Delage L."/>
            <person name="Delaroque N."/>
            <person name="Dittami S.M."/>
            <person name="Doulbeau S."/>
            <person name="Elias M."/>
            <person name="Farnham G."/>
            <person name="Gachon C.M."/>
            <person name="Gschloessl B."/>
            <person name="Heesch S."/>
            <person name="Jabbari K."/>
            <person name="Jubin C."/>
            <person name="Kawai H."/>
            <person name="Kimura K."/>
            <person name="Kloareg B."/>
            <person name="Kupper F.C."/>
            <person name="Lang D."/>
            <person name="Le Bail A."/>
            <person name="Leblanc C."/>
            <person name="Lerouge P."/>
            <person name="Lohr M."/>
            <person name="Lopez P.J."/>
            <person name="Martens C."/>
            <person name="Maumus F."/>
            <person name="Michel G."/>
            <person name="Miranda-Saavedra D."/>
            <person name="Morales J."/>
            <person name="Moreau H."/>
            <person name="Motomura T."/>
            <person name="Nagasato C."/>
            <person name="Napoli C.A."/>
            <person name="Nelson D.R."/>
            <person name="Nyvall-Collen P."/>
            <person name="Peters A.F."/>
            <person name="Pommier C."/>
            <person name="Potin P."/>
            <person name="Poulain J."/>
            <person name="Quesneville H."/>
            <person name="Read B."/>
            <person name="Rensing S.A."/>
            <person name="Ritter A."/>
            <person name="Rousvoal S."/>
            <person name="Samanta M."/>
            <person name="Samson G."/>
            <person name="Schroeder D.C."/>
            <person name="Segurens B."/>
            <person name="Strittmatter M."/>
            <person name="Tonon T."/>
            <person name="Tregear J.W."/>
            <person name="Valentin K."/>
            <person name="von Dassow P."/>
            <person name="Yamagishi T."/>
            <person name="Van de Peer Y."/>
            <person name="Wincker P."/>
        </authorList>
    </citation>
    <scope>NUCLEOTIDE SEQUENCE [LARGE SCALE GENOMIC DNA]</scope>
    <source>
        <strain evidence="12">Ec32 / CCAP1310/4</strain>
    </source>
</reference>
<sequence length="333" mass="36043">MGGLWVVVRCRCDRAISGLSAAHFNPDYRLRIPQALHFPAHRPASSRPPPHLPLGRKTAFLCVQVHHVLAVPYGEAAGVKSRLVTRTMPPFAHRAAATAALLLCPLSSAFVPALPSPHERRPSAVGRGLVATSTPVVAQTTSPACSTRPRAKRGLHATELGAAADRGGGGEECGDEGKGGEGKPPRSVLERPWDVEVDFHGERRVITVQPGDSILEAAEMSGMNLSYECRRGNCISCAARVQNGSSSHFENSADRIPEDGAPDGFVLTCSTHPTGPGVKLDLSANAEMWDAYCARLDDISTQDLLRQTSAEVMRKYRVEHPDYFREEVERQFK</sequence>
<dbReference type="EMBL" id="FN649751">
    <property type="protein sequence ID" value="CBJ30810.1"/>
    <property type="molecule type" value="Genomic_DNA"/>
</dbReference>
<dbReference type="CDD" id="cd00207">
    <property type="entry name" value="fer2"/>
    <property type="match status" value="1"/>
</dbReference>
<keyword evidence="3" id="KW-0001">2Fe-2S</keyword>
<evidence type="ECO:0000256" key="6">
    <source>
        <dbReference type="ARBA" id="ARBA00023004"/>
    </source>
</evidence>
<dbReference type="Proteomes" id="UP000002630">
    <property type="component" value="Linkage Group LG26"/>
</dbReference>
<evidence type="ECO:0000256" key="8">
    <source>
        <dbReference type="ARBA" id="ARBA00034078"/>
    </source>
</evidence>
<name>D7FRL9_ECTSI</name>
<dbReference type="InterPro" id="IPR001041">
    <property type="entry name" value="2Fe-2S_ferredoxin-type"/>
</dbReference>
<evidence type="ECO:0000259" key="10">
    <source>
        <dbReference type="PROSITE" id="PS51085"/>
    </source>
</evidence>
<accession>D7FRL9</accession>
<keyword evidence="2" id="KW-0813">Transport</keyword>
<proteinExistence type="inferred from homology"/>
<dbReference type="InterPro" id="IPR036010">
    <property type="entry name" value="2Fe-2S_ferredoxin-like_sf"/>
</dbReference>
<dbReference type="Pfam" id="PF00111">
    <property type="entry name" value="Fer2"/>
    <property type="match status" value="1"/>
</dbReference>
<dbReference type="InterPro" id="IPR012675">
    <property type="entry name" value="Beta-grasp_dom_sf"/>
</dbReference>
<feature type="domain" description="2Fe-2S ferredoxin-type" evidence="10">
    <location>
        <begin position="193"/>
        <end position="286"/>
    </location>
</feature>
<dbReference type="PANTHER" id="PTHR43112">
    <property type="entry name" value="FERREDOXIN"/>
    <property type="match status" value="1"/>
</dbReference>
<keyword evidence="4" id="KW-0479">Metal-binding</keyword>
<dbReference type="SUPFAM" id="SSF54292">
    <property type="entry name" value="2Fe-2S ferredoxin-like"/>
    <property type="match status" value="1"/>
</dbReference>
<feature type="compositionally biased region" description="Basic and acidic residues" evidence="9">
    <location>
        <begin position="175"/>
        <end position="189"/>
    </location>
</feature>
<evidence type="ECO:0000256" key="9">
    <source>
        <dbReference type="SAM" id="MobiDB-lite"/>
    </source>
</evidence>
<evidence type="ECO:0000256" key="5">
    <source>
        <dbReference type="ARBA" id="ARBA00022982"/>
    </source>
</evidence>
<evidence type="ECO:0000256" key="2">
    <source>
        <dbReference type="ARBA" id="ARBA00022448"/>
    </source>
</evidence>